<proteinExistence type="predicted"/>
<evidence type="ECO:0000259" key="1">
    <source>
        <dbReference type="PROSITE" id="PS50878"/>
    </source>
</evidence>
<dbReference type="PROSITE" id="PS50878">
    <property type="entry name" value="RT_POL"/>
    <property type="match status" value="1"/>
</dbReference>
<evidence type="ECO:0000313" key="2">
    <source>
        <dbReference type="EMBL" id="PWZ22317.1"/>
    </source>
</evidence>
<dbReference type="PANTHER" id="PTHR33116">
    <property type="entry name" value="REVERSE TRANSCRIPTASE ZINC-BINDING DOMAIN-CONTAINING PROTEIN-RELATED-RELATED"/>
    <property type="match status" value="1"/>
</dbReference>
<evidence type="ECO:0000313" key="3">
    <source>
        <dbReference type="Proteomes" id="UP000251960"/>
    </source>
</evidence>
<organism evidence="2 3">
    <name type="scientific">Zea mays</name>
    <name type="common">Maize</name>
    <dbReference type="NCBI Taxonomy" id="4577"/>
    <lineage>
        <taxon>Eukaryota</taxon>
        <taxon>Viridiplantae</taxon>
        <taxon>Streptophyta</taxon>
        <taxon>Embryophyta</taxon>
        <taxon>Tracheophyta</taxon>
        <taxon>Spermatophyta</taxon>
        <taxon>Magnoliopsida</taxon>
        <taxon>Liliopsida</taxon>
        <taxon>Poales</taxon>
        <taxon>Poaceae</taxon>
        <taxon>PACMAD clade</taxon>
        <taxon>Panicoideae</taxon>
        <taxon>Andropogonodae</taxon>
        <taxon>Andropogoneae</taxon>
        <taxon>Tripsacinae</taxon>
        <taxon>Zea</taxon>
    </lineage>
</organism>
<dbReference type="EMBL" id="NCVQ01000006">
    <property type="protein sequence ID" value="PWZ22317.1"/>
    <property type="molecule type" value="Genomic_DNA"/>
</dbReference>
<reference evidence="2 3" key="1">
    <citation type="journal article" date="2018" name="Nat. Genet.">
        <title>Extensive intraspecific gene order and gene structural variations between Mo17 and other maize genomes.</title>
        <authorList>
            <person name="Sun S."/>
            <person name="Zhou Y."/>
            <person name="Chen J."/>
            <person name="Shi J."/>
            <person name="Zhao H."/>
            <person name="Zhao H."/>
            <person name="Song W."/>
            <person name="Zhang M."/>
            <person name="Cui Y."/>
            <person name="Dong X."/>
            <person name="Liu H."/>
            <person name="Ma X."/>
            <person name="Jiao Y."/>
            <person name="Wang B."/>
            <person name="Wei X."/>
            <person name="Stein J.C."/>
            <person name="Glaubitz J.C."/>
            <person name="Lu F."/>
            <person name="Yu G."/>
            <person name="Liang C."/>
            <person name="Fengler K."/>
            <person name="Li B."/>
            <person name="Rafalski A."/>
            <person name="Schnable P.S."/>
            <person name="Ware D.H."/>
            <person name="Buckler E.S."/>
            <person name="Lai J."/>
        </authorList>
    </citation>
    <scope>NUCLEOTIDE SEQUENCE [LARGE SCALE GENOMIC DNA]</scope>
    <source>
        <strain evidence="3">cv. Missouri 17</strain>
        <tissue evidence="2">Seedling</tissue>
    </source>
</reference>
<dbReference type="Proteomes" id="UP000251960">
    <property type="component" value="Chromosome 5"/>
</dbReference>
<gene>
    <name evidence="2" type="primary">At1g65750_3</name>
    <name evidence="2" type="ORF">Zm00014a_005801</name>
</gene>
<dbReference type="InterPro" id="IPR000477">
    <property type="entry name" value="RT_dom"/>
</dbReference>
<dbReference type="ExpressionAtlas" id="A0A3L6ESN0">
    <property type="expression patterns" value="baseline"/>
</dbReference>
<accession>A0A3L6ESN0</accession>
<dbReference type="PANTHER" id="PTHR33116:SF78">
    <property type="entry name" value="OS12G0587133 PROTEIN"/>
    <property type="match status" value="1"/>
</dbReference>
<feature type="non-terminal residue" evidence="2">
    <location>
        <position position="1"/>
    </location>
</feature>
<protein>
    <submittedName>
        <fullName evidence="2">Putative ribonuclease H protein</fullName>
    </submittedName>
</protein>
<dbReference type="AlphaFoldDB" id="A0A3L6ESN0"/>
<comment type="caution">
    <text evidence="2">The sequence shown here is derived from an EMBL/GenBank/DDBJ whole genome shotgun (WGS) entry which is preliminary data.</text>
</comment>
<sequence>PLSANQTCTVLQYADDTLILLKGQRDDASRLKSSLDLFSSLTGLKINFNKSVTVPMHMSDNHIQQITSYVGCRLGDFPQTTYLGLFLSPTKLRIQLFSPTIAKIDQYLAGWQSSLQNPMGHLILINSVLDSHLNYIMSVVQLPKGAGHKLNQRRRGFLWFSKDVAPGARCLVPWDTVLGSKSVGGLSIQDLMLFNTCLQLKLIHRLYTSYCSSYGVRVRCHACLASLTSDLPGPQWASLRSLLPIYRAISTCEVYDGKSTSFWYDVL</sequence>
<feature type="domain" description="Reverse transcriptase" evidence="1">
    <location>
        <begin position="1"/>
        <end position="74"/>
    </location>
</feature>
<name>A0A3L6ESN0_MAIZE</name>